<dbReference type="AlphaFoldDB" id="A0A6A7A5F3"/>
<accession>A0A6A7A5F3</accession>
<dbReference type="EMBL" id="MU006222">
    <property type="protein sequence ID" value="KAF2828520.1"/>
    <property type="molecule type" value="Genomic_DNA"/>
</dbReference>
<gene>
    <name evidence="1" type="ORF">CC86DRAFT_194288</name>
</gene>
<evidence type="ECO:0000313" key="2">
    <source>
        <dbReference type="Proteomes" id="UP000799424"/>
    </source>
</evidence>
<organism evidence="1 2">
    <name type="scientific">Ophiobolus disseminans</name>
    <dbReference type="NCBI Taxonomy" id="1469910"/>
    <lineage>
        <taxon>Eukaryota</taxon>
        <taxon>Fungi</taxon>
        <taxon>Dikarya</taxon>
        <taxon>Ascomycota</taxon>
        <taxon>Pezizomycotina</taxon>
        <taxon>Dothideomycetes</taxon>
        <taxon>Pleosporomycetidae</taxon>
        <taxon>Pleosporales</taxon>
        <taxon>Pleosporineae</taxon>
        <taxon>Phaeosphaeriaceae</taxon>
        <taxon>Ophiobolus</taxon>
    </lineage>
</organism>
<protein>
    <submittedName>
        <fullName evidence="1">Uncharacterized protein</fullName>
    </submittedName>
</protein>
<sequence length="151" mass="16487">MCSRFTPFLSLLCEAPIVHPTLFLRVRSLSLIVSYLAQLSACRTDLSLAGPVCSGTMWCATTSTQTLRCPRVSFNHAHSCLINLPDELNRLGAHSHMKLGAGWALFCSTVFVKHSRALAPPRAVKEHKRTSTIPLTKAINRAVLTGSRAVC</sequence>
<keyword evidence="2" id="KW-1185">Reference proteome</keyword>
<proteinExistence type="predicted"/>
<evidence type="ECO:0000313" key="1">
    <source>
        <dbReference type="EMBL" id="KAF2828520.1"/>
    </source>
</evidence>
<dbReference type="Proteomes" id="UP000799424">
    <property type="component" value="Unassembled WGS sequence"/>
</dbReference>
<reference evidence="1" key="1">
    <citation type="journal article" date="2020" name="Stud. Mycol.">
        <title>101 Dothideomycetes genomes: a test case for predicting lifestyles and emergence of pathogens.</title>
        <authorList>
            <person name="Haridas S."/>
            <person name="Albert R."/>
            <person name="Binder M."/>
            <person name="Bloem J."/>
            <person name="Labutti K."/>
            <person name="Salamov A."/>
            <person name="Andreopoulos B."/>
            <person name="Baker S."/>
            <person name="Barry K."/>
            <person name="Bills G."/>
            <person name="Bluhm B."/>
            <person name="Cannon C."/>
            <person name="Castanera R."/>
            <person name="Culley D."/>
            <person name="Daum C."/>
            <person name="Ezra D."/>
            <person name="Gonzalez J."/>
            <person name="Henrissat B."/>
            <person name="Kuo A."/>
            <person name="Liang C."/>
            <person name="Lipzen A."/>
            <person name="Lutzoni F."/>
            <person name="Magnuson J."/>
            <person name="Mondo S."/>
            <person name="Nolan M."/>
            <person name="Ohm R."/>
            <person name="Pangilinan J."/>
            <person name="Park H.-J."/>
            <person name="Ramirez L."/>
            <person name="Alfaro M."/>
            <person name="Sun H."/>
            <person name="Tritt A."/>
            <person name="Yoshinaga Y."/>
            <person name="Zwiers L.-H."/>
            <person name="Turgeon B."/>
            <person name="Goodwin S."/>
            <person name="Spatafora J."/>
            <person name="Crous P."/>
            <person name="Grigoriev I."/>
        </authorList>
    </citation>
    <scope>NUCLEOTIDE SEQUENCE</scope>
    <source>
        <strain evidence="1">CBS 113818</strain>
    </source>
</reference>
<name>A0A6A7A5F3_9PLEO</name>